<reference evidence="2 3" key="1">
    <citation type="submission" date="2016-01" db="EMBL/GenBank/DDBJ databases">
        <authorList>
            <person name="Manzoor S."/>
        </authorList>
    </citation>
    <scope>NUCLEOTIDE SEQUENCE [LARGE SCALE GENOMIC DNA]</scope>
    <source>
        <strain evidence="2">Methanoculleus sp MAB1</strain>
    </source>
</reference>
<dbReference type="RefSeq" id="WP_014867094.1">
    <property type="nucleotide sequence ID" value="NZ_DAIMMY010000059.1"/>
</dbReference>
<evidence type="ECO:0000256" key="1">
    <source>
        <dbReference type="SAM" id="Phobius"/>
    </source>
</evidence>
<name>A0A0X3BL75_9EURY</name>
<protein>
    <submittedName>
        <fullName evidence="2">Uncharacterized protein</fullName>
    </submittedName>
</protein>
<evidence type="ECO:0000313" key="2">
    <source>
        <dbReference type="EMBL" id="CVK32731.1"/>
    </source>
</evidence>
<dbReference type="EMBL" id="LT158599">
    <property type="protein sequence ID" value="CVK32731.1"/>
    <property type="molecule type" value="Genomic_DNA"/>
</dbReference>
<dbReference type="KEGG" id="mema:MMAB1_1518"/>
<keyword evidence="1" id="KW-0812">Transmembrane</keyword>
<keyword evidence="1" id="KW-1133">Transmembrane helix</keyword>
<sequence length="74" mass="7976">MRKISIYLIFVAIWVLASVAVAAFPGIMAPVAGALALTLNETVALFLSLMVVLTIIFLAFIGRETGRFVAEYLS</sequence>
<feature type="transmembrane region" description="Helical" evidence="1">
    <location>
        <begin position="43"/>
        <end position="61"/>
    </location>
</feature>
<keyword evidence="1" id="KW-0472">Membrane</keyword>
<organism evidence="2 3">
    <name type="scientific">Methanoculleus bourgensis</name>
    <dbReference type="NCBI Taxonomy" id="83986"/>
    <lineage>
        <taxon>Archaea</taxon>
        <taxon>Methanobacteriati</taxon>
        <taxon>Methanobacteriota</taxon>
        <taxon>Stenosarchaea group</taxon>
        <taxon>Methanomicrobia</taxon>
        <taxon>Methanomicrobiales</taxon>
        <taxon>Methanomicrobiaceae</taxon>
        <taxon>Methanoculleus</taxon>
    </lineage>
</organism>
<dbReference type="AlphaFoldDB" id="A0A0X3BL75"/>
<evidence type="ECO:0000313" key="3">
    <source>
        <dbReference type="Proteomes" id="UP000069850"/>
    </source>
</evidence>
<feature type="transmembrane region" description="Helical" evidence="1">
    <location>
        <begin position="7"/>
        <end position="37"/>
    </location>
</feature>
<dbReference type="GeneID" id="13355690"/>
<accession>A0A0X3BL75</accession>
<proteinExistence type="predicted"/>
<dbReference type="Proteomes" id="UP000069850">
    <property type="component" value="Chromosome 1"/>
</dbReference>
<dbReference type="GeneID" id="27137371"/>
<gene>
    <name evidence="2" type="ORF">MMAB1_1518</name>
</gene>